<gene>
    <name evidence="1" type="ORF">MLIT_33560</name>
</gene>
<keyword evidence="2" id="KW-1185">Reference proteome</keyword>
<protein>
    <submittedName>
        <fullName evidence="1">Uncharacterized protein</fullName>
    </submittedName>
</protein>
<dbReference type="Proteomes" id="UP000466607">
    <property type="component" value="Chromosome"/>
</dbReference>
<evidence type="ECO:0000313" key="1">
    <source>
        <dbReference type="EMBL" id="BBY17764.1"/>
    </source>
</evidence>
<proteinExistence type="predicted"/>
<dbReference type="EMBL" id="AP022586">
    <property type="protein sequence ID" value="BBY17764.1"/>
    <property type="molecule type" value="Genomic_DNA"/>
</dbReference>
<sequence>MLPFSGVSAHVPPSCWPNDLGQRCVLHAVGPAPDDSPDGYLGQVLRLHLGQQEHPALVVQLLTRADPADQLGKRVVGGTEVRSVAGFESDPAAELRIDSAQMCRVDRQAAFVRLPRVGQDAE</sequence>
<evidence type="ECO:0000313" key="2">
    <source>
        <dbReference type="Proteomes" id="UP000466607"/>
    </source>
</evidence>
<dbReference type="AlphaFoldDB" id="A0AAD1IMB3"/>
<reference evidence="1 2" key="1">
    <citation type="journal article" date="2019" name="Emerg. Microbes Infect.">
        <title>Comprehensive subspecies identification of 175 nontuberculous mycobacteria species based on 7547 genomic profiles.</title>
        <authorList>
            <person name="Matsumoto Y."/>
            <person name="Kinjo T."/>
            <person name="Motooka D."/>
            <person name="Nabeya D."/>
            <person name="Jung N."/>
            <person name="Uechi K."/>
            <person name="Horii T."/>
            <person name="Iida T."/>
            <person name="Fujita J."/>
            <person name="Nakamura S."/>
        </authorList>
    </citation>
    <scope>NUCLEOTIDE SEQUENCE [LARGE SCALE GENOMIC DNA]</scope>
    <source>
        <strain evidence="1 2">JCM 17423</strain>
    </source>
</reference>
<name>A0AAD1IMB3_9MYCO</name>
<accession>A0AAD1IMB3</accession>
<organism evidence="1 2">
    <name type="scientific">Mycolicibacterium litorale</name>
    <dbReference type="NCBI Taxonomy" id="758802"/>
    <lineage>
        <taxon>Bacteria</taxon>
        <taxon>Bacillati</taxon>
        <taxon>Actinomycetota</taxon>
        <taxon>Actinomycetes</taxon>
        <taxon>Mycobacteriales</taxon>
        <taxon>Mycobacteriaceae</taxon>
        <taxon>Mycolicibacterium</taxon>
    </lineage>
</organism>